<gene>
    <name evidence="1" type="ORF">RFI_37531</name>
</gene>
<reference evidence="1 2" key="1">
    <citation type="journal article" date="2013" name="Curr. Biol.">
        <title>The Genome of the Foraminiferan Reticulomyxa filosa.</title>
        <authorList>
            <person name="Glockner G."/>
            <person name="Hulsmann N."/>
            <person name="Schleicher M."/>
            <person name="Noegel A.A."/>
            <person name="Eichinger L."/>
            <person name="Gallinger C."/>
            <person name="Pawlowski J."/>
            <person name="Sierra R."/>
            <person name="Euteneuer U."/>
            <person name="Pillet L."/>
            <person name="Moustafa A."/>
            <person name="Platzer M."/>
            <person name="Groth M."/>
            <person name="Szafranski K."/>
            <person name="Schliwa M."/>
        </authorList>
    </citation>
    <scope>NUCLEOTIDE SEQUENCE [LARGE SCALE GENOMIC DNA]</scope>
</reference>
<evidence type="ECO:0000313" key="2">
    <source>
        <dbReference type="Proteomes" id="UP000023152"/>
    </source>
</evidence>
<dbReference type="AlphaFoldDB" id="X6LFP6"/>
<evidence type="ECO:0000313" key="1">
    <source>
        <dbReference type="EMBL" id="ETN99936.1"/>
    </source>
</evidence>
<feature type="non-terminal residue" evidence="1">
    <location>
        <position position="135"/>
    </location>
</feature>
<comment type="caution">
    <text evidence="1">The sequence shown here is derived from an EMBL/GenBank/DDBJ whole genome shotgun (WGS) entry which is preliminary data.</text>
</comment>
<dbReference type="Proteomes" id="UP000023152">
    <property type="component" value="Unassembled WGS sequence"/>
</dbReference>
<organism evidence="1 2">
    <name type="scientific">Reticulomyxa filosa</name>
    <dbReference type="NCBI Taxonomy" id="46433"/>
    <lineage>
        <taxon>Eukaryota</taxon>
        <taxon>Sar</taxon>
        <taxon>Rhizaria</taxon>
        <taxon>Retaria</taxon>
        <taxon>Foraminifera</taxon>
        <taxon>Monothalamids</taxon>
        <taxon>Reticulomyxidae</taxon>
        <taxon>Reticulomyxa</taxon>
    </lineage>
</organism>
<sequence>MNNQTFQVLKELPAPLADFQCVLYKHELLICGGYEQRACYSYHTIKNEYKFICDYPSDVQISGNYALKLVDNNKEKNQITLLSFGEHYKHALVMKYVSVWSNILDISNKSNELNNYNQWIPFTDNNNQPVIIGKN</sequence>
<protein>
    <submittedName>
        <fullName evidence="1">Uncharacterized protein</fullName>
    </submittedName>
</protein>
<keyword evidence="2" id="KW-1185">Reference proteome</keyword>
<accession>X6LFP6</accession>
<proteinExistence type="predicted"/>
<dbReference type="EMBL" id="ASPP01042451">
    <property type="protein sequence ID" value="ETN99936.1"/>
    <property type="molecule type" value="Genomic_DNA"/>
</dbReference>
<name>X6LFP6_RETFI</name>